<keyword evidence="2" id="KW-1185">Reference proteome</keyword>
<dbReference type="EMBL" id="AP024355">
    <property type="protein sequence ID" value="BCR06320.1"/>
    <property type="molecule type" value="Genomic_DNA"/>
</dbReference>
<reference evidence="1 2" key="1">
    <citation type="journal article" date="2016" name="C (Basel)">
        <title>Selective Growth of and Electricity Production by Marine Exoelectrogenic Bacteria in Self-Aggregated Hydrogel of Microbially Reduced Graphene Oxide.</title>
        <authorList>
            <person name="Yoshida N."/>
            <person name="Goto Y."/>
            <person name="Miyata Y."/>
        </authorList>
    </citation>
    <scope>NUCLEOTIDE SEQUENCE [LARGE SCALE GENOMIC DNA]</scope>
    <source>
        <strain evidence="1 2">NIT-T3</strain>
    </source>
</reference>
<protein>
    <submittedName>
        <fullName evidence="1">Uncharacterized protein</fullName>
    </submittedName>
</protein>
<organism evidence="1 2">
    <name type="scientific">Desulfuromonas versatilis</name>
    <dbReference type="NCBI Taxonomy" id="2802975"/>
    <lineage>
        <taxon>Bacteria</taxon>
        <taxon>Pseudomonadati</taxon>
        <taxon>Thermodesulfobacteriota</taxon>
        <taxon>Desulfuromonadia</taxon>
        <taxon>Desulfuromonadales</taxon>
        <taxon>Desulfuromonadaceae</taxon>
        <taxon>Desulfuromonas</taxon>
    </lineage>
</organism>
<evidence type="ECO:0000313" key="2">
    <source>
        <dbReference type="Proteomes" id="UP001319827"/>
    </source>
</evidence>
<dbReference type="RefSeq" id="WP_221249692.1">
    <property type="nucleotide sequence ID" value="NZ_AP024355.1"/>
</dbReference>
<proteinExistence type="predicted"/>
<reference evidence="1 2" key="2">
    <citation type="journal article" date="2021" name="Int. J. Syst. Evol. Microbiol.">
        <title>Isolation and Polyphasic Characterization of Desulfuromonas versatilis sp. Nov., an Electrogenic Bacteria Capable of Versatile Metabolism Isolated from a Graphene Oxide-Reducing Enrichment Culture.</title>
        <authorList>
            <person name="Xie L."/>
            <person name="Yoshida N."/>
            <person name="Ishii S."/>
            <person name="Meng L."/>
        </authorList>
    </citation>
    <scope>NUCLEOTIDE SEQUENCE [LARGE SCALE GENOMIC DNA]</scope>
    <source>
        <strain evidence="1 2">NIT-T3</strain>
    </source>
</reference>
<name>A0ABN6E1Y3_9BACT</name>
<evidence type="ECO:0000313" key="1">
    <source>
        <dbReference type="EMBL" id="BCR06320.1"/>
    </source>
</evidence>
<gene>
    <name evidence="1" type="ORF">DESUT3_33890</name>
</gene>
<sequence>MNTVIKDEDVVPRLISHCLKDHGEAERLFQALITDKQNEIDLPEGKLHLTKAQLDEFVERYSSEVGPVLWESKRAKT</sequence>
<accession>A0ABN6E1Y3</accession>
<dbReference type="Proteomes" id="UP001319827">
    <property type="component" value="Chromosome"/>
</dbReference>